<dbReference type="InterPro" id="IPR036259">
    <property type="entry name" value="MFS_trans_sf"/>
</dbReference>
<dbReference type="GO" id="GO:0016020">
    <property type="term" value="C:membrane"/>
    <property type="evidence" value="ECO:0007669"/>
    <property type="project" value="UniProtKB-SubCell"/>
</dbReference>
<feature type="transmembrane region" description="Helical" evidence="7">
    <location>
        <begin position="310"/>
        <end position="329"/>
    </location>
</feature>
<sequence>MRSSELTADASPVAPAQTPPTEASESYLPMRATVTTLVVLTLINVLNFLDRQLPFILAESIKRDLGLSDTQLGLLGGFAFAVCYSTMALPLGRLADRWSPKAVLGGCILVWSTMTAAGGLARNFAQLAVARVGVAVGEAGCTPAAHALISRRIAPERRGLALGLFSMGVPVGTMLGLVLGGWINDHASWRVALFGAGGAGLVFVLLLLFLVPDARHARTAEPTPPLAATVRHLFASPAFRALFLAISLSGAAVYATLSFSAPYLIRVHGLTTAQVGLYLGLIQGIGGVVGSYLGGRAFDRAMANGRRHTLRAPALSMIFAAPAAALCWFAPNTTIAVLCFVPILMAYVFFIPASFGMAHIIAGTGRQAVASSVLMIGVGLLGASVGPLVVGMASDMLRPQLGTASLQWALLFVAVANFLAGLAFLAADRRFGAQAA</sequence>
<evidence type="ECO:0000313" key="9">
    <source>
        <dbReference type="EMBL" id="PZQ24622.1"/>
    </source>
</evidence>
<keyword evidence="4 7" id="KW-1133">Transmembrane helix</keyword>
<dbReference type="PROSITE" id="PS50850">
    <property type="entry name" value="MFS"/>
    <property type="match status" value="1"/>
</dbReference>
<gene>
    <name evidence="9" type="ORF">DI569_00100</name>
</gene>
<accession>A0A2W5L5I2</accession>
<feature type="transmembrane region" description="Helical" evidence="7">
    <location>
        <begin position="241"/>
        <end position="265"/>
    </location>
</feature>
<dbReference type="InterPro" id="IPR011701">
    <property type="entry name" value="MFS"/>
</dbReference>
<feature type="transmembrane region" description="Helical" evidence="7">
    <location>
        <begin position="160"/>
        <end position="183"/>
    </location>
</feature>
<feature type="transmembrane region" description="Helical" evidence="7">
    <location>
        <begin position="406"/>
        <end position="427"/>
    </location>
</feature>
<evidence type="ECO:0000256" key="7">
    <source>
        <dbReference type="SAM" id="Phobius"/>
    </source>
</evidence>
<evidence type="ECO:0000259" key="8">
    <source>
        <dbReference type="PROSITE" id="PS50850"/>
    </source>
</evidence>
<evidence type="ECO:0000256" key="4">
    <source>
        <dbReference type="ARBA" id="ARBA00022989"/>
    </source>
</evidence>
<evidence type="ECO:0000256" key="3">
    <source>
        <dbReference type="ARBA" id="ARBA00022692"/>
    </source>
</evidence>
<protein>
    <submittedName>
        <fullName evidence="9">MFS transporter</fullName>
    </submittedName>
</protein>
<feature type="transmembrane region" description="Helical" evidence="7">
    <location>
        <begin position="189"/>
        <end position="211"/>
    </location>
</feature>
<dbReference type="GO" id="GO:0022857">
    <property type="term" value="F:transmembrane transporter activity"/>
    <property type="evidence" value="ECO:0007669"/>
    <property type="project" value="InterPro"/>
</dbReference>
<name>A0A2W5L5I2_SPHMC</name>
<feature type="transmembrane region" description="Helical" evidence="7">
    <location>
        <begin position="102"/>
        <end position="121"/>
    </location>
</feature>
<keyword evidence="3 7" id="KW-0812">Transmembrane</keyword>
<dbReference type="Gene3D" id="1.20.1250.20">
    <property type="entry name" value="MFS general substrate transporter like domains"/>
    <property type="match status" value="1"/>
</dbReference>
<keyword evidence="2" id="KW-0813">Transport</keyword>
<feature type="transmembrane region" description="Helical" evidence="7">
    <location>
        <begin position="373"/>
        <end position="394"/>
    </location>
</feature>
<dbReference type="PANTHER" id="PTHR23505:SF79">
    <property type="entry name" value="PROTEIN SPINSTER"/>
    <property type="match status" value="1"/>
</dbReference>
<dbReference type="AlphaFoldDB" id="A0A2W5L5I2"/>
<evidence type="ECO:0000313" key="10">
    <source>
        <dbReference type="Proteomes" id="UP000248597"/>
    </source>
</evidence>
<dbReference type="EMBL" id="QFPJ01000001">
    <property type="protein sequence ID" value="PZQ24622.1"/>
    <property type="molecule type" value="Genomic_DNA"/>
</dbReference>
<dbReference type="PANTHER" id="PTHR23505">
    <property type="entry name" value="SPINSTER"/>
    <property type="match status" value="1"/>
</dbReference>
<comment type="caution">
    <text evidence="9">The sequence shown here is derived from an EMBL/GenBank/DDBJ whole genome shotgun (WGS) entry which is preliminary data.</text>
</comment>
<dbReference type="Pfam" id="PF07690">
    <property type="entry name" value="MFS_1"/>
    <property type="match status" value="1"/>
</dbReference>
<evidence type="ECO:0000256" key="6">
    <source>
        <dbReference type="SAM" id="MobiDB-lite"/>
    </source>
</evidence>
<feature type="domain" description="Major facilitator superfamily (MFS) profile" evidence="8">
    <location>
        <begin position="36"/>
        <end position="432"/>
    </location>
</feature>
<evidence type="ECO:0000256" key="1">
    <source>
        <dbReference type="ARBA" id="ARBA00004141"/>
    </source>
</evidence>
<feature type="transmembrane region" description="Helical" evidence="7">
    <location>
        <begin position="335"/>
        <end position="361"/>
    </location>
</feature>
<dbReference type="InterPro" id="IPR020846">
    <property type="entry name" value="MFS_dom"/>
</dbReference>
<dbReference type="CDD" id="cd17328">
    <property type="entry name" value="MFS_spinster_like"/>
    <property type="match status" value="1"/>
</dbReference>
<dbReference type="InterPro" id="IPR044770">
    <property type="entry name" value="MFS_spinster-like"/>
</dbReference>
<evidence type="ECO:0000256" key="2">
    <source>
        <dbReference type="ARBA" id="ARBA00022448"/>
    </source>
</evidence>
<dbReference type="Proteomes" id="UP000248597">
    <property type="component" value="Unassembled WGS sequence"/>
</dbReference>
<dbReference type="SUPFAM" id="SSF103473">
    <property type="entry name" value="MFS general substrate transporter"/>
    <property type="match status" value="1"/>
</dbReference>
<reference evidence="9 10" key="1">
    <citation type="submission" date="2017-08" db="EMBL/GenBank/DDBJ databases">
        <title>Infants hospitalized years apart are colonized by the same room-sourced microbial strains.</title>
        <authorList>
            <person name="Brooks B."/>
            <person name="Olm M.R."/>
            <person name="Firek B.A."/>
            <person name="Baker R."/>
            <person name="Thomas B.C."/>
            <person name="Morowitz M.J."/>
            <person name="Banfield J.F."/>
        </authorList>
    </citation>
    <scope>NUCLEOTIDE SEQUENCE [LARGE SCALE GENOMIC DNA]</scope>
    <source>
        <strain evidence="9">S2_005_003_R2_47</strain>
    </source>
</reference>
<proteinExistence type="predicted"/>
<keyword evidence="5 7" id="KW-0472">Membrane</keyword>
<feature type="transmembrane region" description="Helical" evidence="7">
    <location>
        <begin position="70"/>
        <end position="90"/>
    </location>
</feature>
<organism evidence="9 10">
    <name type="scientific">Sphingopyxis macrogoltabida</name>
    <name type="common">Sphingomonas macrogoltabidus</name>
    <dbReference type="NCBI Taxonomy" id="33050"/>
    <lineage>
        <taxon>Bacteria</taxon>
        <taxon>Pseudomonadati</taxon>
        <taxon>Pseudomonadota</taxon>
        <taxon>Alphaproteobacteria</taxon>
        <taxon>Sphingomonadales</taxon>
        <taxon>Sphingomonadaceae</taxon>
        <taxon>Sphingopyxis</taxon>
    </lineage>
</organism>
<comment type="subcellular location">
    <subcellularLocation>
        <location evidence="1">Membrane</location>
        <topology evidence="1">Multi-pass membrane protein</topology>
    </subcellularLocation>
</comment>
<feature type="transmembrane region" description="Helical" evidence="7">
    <location>
        <begin position="277"/>
        <end position="298"/>
    </location>
</feature>
<feature type="transmembrane region" description="Helical" evidence="7">
    <location>
        <begin position="28"/>
        <end position="49"/>
    </location>
</feature>
<evidence type="ECO:0000256" key="5">
    <source>
        <dbReference type="ARBA" id="ARBA00023136"/>
    </source>
</evidence>
<feature type="region of interest" description="Disordered" evidence="6">
    <location>
        <begin position="1"/>
        <end position="24"/>
    </location>
</feature>